<proteinExistence type="predicted"/>
<keyword evidence="3" id="KW-1185">Reference proteome</keyword>
<dbReference type="Proteomes" id="UP001148018">
    <property type="component" value="Unassembled WGS sequence"/>
</dbReference>
<reference evidence="2" key="1">
    <citation type="submission" date="2022-07" db="EMBL/GenBank/DDBJ databases">
        <title>Chromosome-level genome of Muraenolepis orangiensis.</title>
        <authorList>
            <person name="Kim J."/>
        </authorList>
    </citation>
    <scope>NUCLEOTIDE SEQUENCE</scope>
    <source>
        <strain evidence="2">KU_S4_2022</strain>
        <tissue evidence="2">Muscle</tissue>
    </source>
</reference>
<feature type="region of interest" description="Disordered" evidence="1">
    <location>
        <begin position="131"/>
        <end position="177"/>
    </location>
</feature>
<organism evidence="2 3">
    <name type="scientific">Muraenolepis orangiensis</name>
    <name type="common">Patagonian moray cod</name>
    <dbReference type="NCBI Taxonomy" id="630683"/>
    <lineage>
        <taxon>Eukaryota</taxon>
        <taxon>Metazoa</taxon>
        <taxon>Chordata</taxon>
        <taxon>Craniata</taxon>
        <taxon>Vertebrata</taxon>
        <taxon>Euteleostomi</taxon>
        <taxon>Actinopterygii</taxon>
        <taxon>Neopterygii</taxon>
        <taxon>Teleostei</taxon>
        <taxon>Neoteleostei</taxon>
        <taxon>Acanthomorphata</taxon>
        <taxon>Zeiogadaria</taxon>
        <taxon>Gadariae</taxon>
        <taxon>Gadiformes</taxon>
        <taxon>Muraenolepidoidei</taxon>
        <taxon>Muraenolepididae</taxon>
        <taxon>Muraenolepis</taxon>
    </lineage>
</organism>
<comment type="caution">
    <text evidence="2">The sequence shown here is derived from an EMBL/GenBank/DDBJ whole genome shotgun (WGS) entry which is preliminary data.</text>
</comment>
<dbReference type="EMBL" id="JANIIK010000042">
    <property type="protein sequence ID" value="KAJ3606618.1"/>
    <property type="molecule type" value="Genomic_DNA"/>
</dbReference>
<sequence length="177" mass="18059">MGGCPSHDGGGVPPTDGGGVPPTDGGGVPPTDAGGVPPTDQPGDGGEPVAWGTSAQNSGAVSDARPRPESIGRWSESSVGLLNPTPPTVEIETTGCTVCGWAGREGDRKHKVLLPPVPPPSGFIRHTVPTRSHAIRRQSPHTSSFSHTHTHTHTHTPTPPTSAPPSTDLPCTTAQLH</sequence>
<evidence type="ECO:0000256" key="1">
    <source>
        <dbReference type="SAM" id="MobiDB-lite"/>
    </source>
</evidence>
<protein>
    <submittedName>
        <fullName evidence="2">Uncharacterized protein</fullName>
    </submittedName>
</protein>
<feature type="compositionally biased region" description="Gly residues" evidence="1">
    <location>
        <begin position="1"/>
        <end position="28"/>
    </location>
</feature>
<evidence type="ECO:0000313" key="3">
    <source>
        <dbReference type="Proteomes" id="UP001148018"/>
    </source>
</evidence>
<evidence type="ECO:0000313" key="2">
    <source>
        <dbReference type="EMBL" id="KAJ3606618.1"/>
    </source>
</evidence>
<dbReference type="AlphaFoldDB" id="A0A9Q0EJ98"/>
<accession>A0A9Q0EJ98</accession>
<feature type="compositionally biased region" description="Low complexity" evidence="1">
    <location>
        <begin position="29"/>
        <end position="38"/>
    </location>
</feature>
<feature type="region of interest" description="Disordered" evidence="1">
    <location>
        <begin position="1"/>
        <end position="88"/>
    </location>
</feature>
<gene>
    <name evidence="2" type="ORF">NHX12_026139</name>
</gene>
<name>A0A9Q0EJ98_9TELE</name>